<dbReference type="Gene3D" id="3.10.450.50">
    <property type="match status" value="1"/>
</dbReference>
<keyword evidence="1" id="KW-0732">Signal</keyword>
<dbReference type="InterPro" id="IPR009959">
    <property type="entry name" value="Cyclase_SnoaL-like"/>
</dbReference>
<reference evidence="2 3" key="1">
    <citation type="submission" date="2023-07" db="EMBL/GenBank/DDBJ databases">
        <title>Sorghum-associated microbial communities from plants grown in Nebraska, USA.</title>
        <authorList>
            <person name="Schachtman D."/>
        </authorList>
    </citation>
    <scope>NUCLEOTIDE SEQUENCE [LARGE SCALE GENOMIC DNA]</scope>
    <source>
        <strain evidence="2 3">BE187</strain>
    </source>
</reference>
<evidence type="ECO:0000313" key="2">
    <source>
        <dbReference type="EMBL" id="MDR7098959.1"/>
    </source>
</evidence>
<evidence type="ECO:0000313" key="3">
    <source>
        <dbReference type="Proteomes" id="UP001267878"/>
    </source>
</evidence>
<gene>
    <name evidence="2" type="ORF">J2X04_001306</name>
</gene>
<protein>
    <submittedName>
        <fullName evidence="2">Ester cyclase</fullName>
    </submittedName>
</protein>
<sequence length="184" mass="20720">MKTPTFTIRLAFMVLLMSAALQPVLAKQPDTDIEANKAVVRRYFDAFNRADFSHLDEIVTADYGDRLEGQTPGIHVIRSYLEGLKASFPDFTWTIEQIVAEGDRVAVMNRVSGTQLHDFGGLKATGNKVDFRAFQIYRIEGGKLAEHWEVADFATFQSQLTAKPKESAFQSFQKDLDPKEGKKK</sequence>
<comment type="caution">
    <text evidence="2">The sequence shown here is derived from an EMBL/GenBank/DDBJ whole genome shotgun (WGS) entry which is preliminary data.</text>
</comment>
<dbReference type="InterPro" id="IPR032710">
    <property type="entry name" value="NTF2-like_dom_sf"/>
</dbReference>
<organism evidence="2 3">
    <name type="scientific">Agrilutibacter niabensis</name>
    <dbReference type="NCBI Taxonomy" id="380628"/>
    <lineage>
        <taxon>Bacteria</taxon>
        <taxon>Pseudomonadati</taxon>
        <taxon>Pseudomonadota</taxon>
        <taxon>Gammaproteobacteria</taxon>
        <taxon>Lysobacterales</taxon>
        <taxon>Lysobacteraceae</taxon>
        <taxon>Agrilutibacter</taxon>
    </lineage>
</organism>
<proteinExistence type="predicted"/>
<dbReference type="EMBL" id="JAVDVW010000001">
    <property type="protein sequence ID" value="MDR7098959.1"/>
    <property type="molecule type" value="Genomic_DNA"/>
</dbReference>
<dbReference type="SUPFAM" id="SSF54427">
    <property type="entry name" value="NTF2-like"/>
    <property type="match status" value="1"/>
</dbReference>
<dbReference type="Proteomes" id="UP001267878">
    <property type="component" value="Unassembled WGS sequence"/>
</dbReference>
<keyword evidence="3" id="KW-1185">Reference proteome</keyword>
<name>A0ABU1VNB7_9GAMM</name>
<evidence type="ECO:0000256" key="1">
    <source>
        <dbReference type="SAM" id="SignalP"/>
    </source>
</evidence>
<dbReference type="Pfam" id="PF07366">
    <property type="entry name" value="SnoaL"/>
    <property type="match status" value="1"/>
</dbReference>
<dbReference type="PANTHER" id="PTHR38436">
    <property type="entry name" value="POLYKETIDE CYCLASE SNOAL-LIKE DOMAIN"/>
    <property type="match status" value="1"/>
</dbReference>
<dbReference type="PANTHER" id="PTHR38436:SF1">
    <property type="entry name" value="ESTER CYCLASE"/>
    <property type="match status" value="1"/>
</dbReference>
<dbReference type="RefSeq" id="WP_310053084.1">
    <property type="nucleotide sequence ID" value="NZ_JAVDVW010000001.1"/>
</dbReference>
<feature type="chain" id="PRO_5047493949" evidence="1">
    <location>
        <begin position="27"/>
        <end position="184"/>
    </location>
</feature>
<accession>A0ABU1VNB7</accession>
<feature type="signal peptide" evidence="1">
    <location>
        <begin position="1"/>
        <end position="26"/>
    </location>
</feature>